<proteinExistence type="predicted"/>
<evidence type="ECO:0000313" key="12">
    <source>
        <dbReference type="EMBL" id="CAH1415409.1"/>
    </source>
</evidence>
<feature type="transmembrane region" description="Helical" evidence="11">
    <location>
        <begin position="629"/>
        <end position="649"/>
    </location>
</feature>
<keyword evidence="6 11" id="KW-0472">Membrane</keyword>
<dbReference type="AlphaFoldDB" id="A0AAU9LPT4"/>
<feature type="binding site" evidence="10">
    <location>
        <position position="296"/>
    </location>
    <ligand>
        <name>Mn(2+)</name>
        <dbReference type="ChEBI" id="CHEBI:29035"/>
    </ligand>
</feature>
<keyword evidence="5 11" id="KW-1133">Transmembrane helix</keyword>
<organism evidence="12 13">
    <name type="scientific">Lactuca virosa</name>
    <dbReference type="NCBI Taxonomy" id="75947"/>
    <lineage>
        <taxon>Eukaryota</taxon>
        <taxon>Viridiplantae</taxon>
        <taxon>Streptophyta</taxon>
        <taxon>Embryophyta</taxon>
        <taxon>Tracheophyta</taxon>
        <taxon>Spermatophyta</taxon>
        <taxon>Magnoliopsida</taxon>
        <taxon>eudicotyledons</taxon>
        <taxon>Gunneridae</taxon>
        <taxon>Pentapetalae</taxon>
        <taxon>asterids</taxon>
        <taxon>campanulids</taxon>
        <taxon>Asterales</taxon>
        <taxon>Asteraceae</taxon>
        <taxon>Cichorioideae</taxon>
        <taxon>Cichorieae</taxon>
        <taxon>Lactucinae</taxon>
        <taxon>Lactuca</taxon>
    </lineage>
</organism>
<dbReference type="InterPro" id="IPR005150">
    <property type="entry name" value="Cellulose_synth"/>
</dbReference>
<feature type="transmembrane region" description="Helical" evidence="11">
    <location>
        <begin position="661"/>
        <end position="679"/>
    </location>
</feature>
<keyword evidence="7" id="KW-0961">Cell wall biogenesis/degradation</keyword>
<dbReference type="PANTHER" id="PTHR13301">
    <property type="entry name" value="X-BOX TRANSCRIPTION FACTOR-RELATED"/>
    <property type="match status" value="1"/>
</dbReference>
<dbReference type="InterPro" id="IPR029044">
    <property type="entry name" value="Nucleotide-diphossugar_trans"/>
</dbReference>
<evidence type="ECO:0000256" key="10">
    <source>
        <dbReference type="PIRSR" id="PIRSR605150-3"/>
    </source>
</evidence>
<evidence type="ECO:0000256" key="6">
    <source>
        <dbReference type="ARBA" id="ARBA00023136"/>
    </source>
</evidence>
<feature type="transmembrane region" description="Helical" evidence="11">
    <location>
        <begin position="20"/>
        <end position="42"/>
    </location>
</feature>
<dbReference type="FunFam" id="3.90.550.10:FF:000135">
    <property type="entry name" value="Cellulose synthase-like protein G3"/>
    <property type="match status" value="1"/>
</dbReference>
<evidence type="ECO:0000313" key="13">
    <source>
        <dbReference type="Proteomes" id="UP001157418"/>
    </source>
</evidence>
<evidence type="ECO:0000256" key="5">
    <source>
        <dbReference type="ARBA" id="ARBA00022989"/>
    </source>
</evidence>
<gene>
    <name evidence="12" type="ORF">LVIROSA_LOCUS3260</name>
</gene>
<dbReference type="GO" id="GO:0071555">
    <property type="term" value="P:cell wall organization"/>
    <property type="evidence" value="ECO:0007669"/>
    <property type="project" value="UniProtKB-KW"/>
</dbReference>
<evidence type="ECO:0008006" key="14">
    <source>
        <dbReference type="Google" id="ProtNLM"/>
    </source>
</evidence>
<comment type="caution">
    <text evidence="12">The sequence shown here is derived from an EMBL/GenBank/DDBJ whole genome shotgun (WGS) entry which is preliminary data.</text>
</comment>
<reference evidence="12 13" key="1">
    <citation type="submission" date="2022-01" db="EMBL/GenBank/DDBJ databases">
        <authorList>
            <person name="Xiong W."/>
            <person name="Schranz E."/>
        </authorList>
    </citation>
    <scope>NUCLEOTIDE SEQUENCE [LARGE SCALE GENOMIC DNA]</scope>
</reference>
<evidence type="ECO:0000256" key="9">
    <source>
        <dbReference type="PIRSR" id="PIRSR605150-2"/>
    </source>
</evidence>
<evidence type="ECO:0000256" key="11">
    <source>
        <dbReference type="SAM" id="Phobius"/>
    </source>
</evidence>
<dbReference type="Proteomes" id="UP001157418">
    <property type="component" value="Unassembled WGS sequence"/>
</dbReference>
<feature type="active site" evidence="8">
    <location>
        <position position="135"/>
    </location>
</feature>
<sequence length="711" mass="81461">MLKAPLHTSKPSPTRWFYRIYTLVYTIAIFALVYHHCCNLIYSPSFTTVFLLIADLMLAFLWATWQAFFLNPVFRQVFQENLAQVAKENEYPGLDLFICTADPFKEPPIGVVNTVLSVLAYDYPSEKLSIYLSDDGGSQLTLFAFMEAAKFARHWLPYCKKYNLMDRSPEVYFGSNPSFFPETSEIQEMYKNMKATVKKVIDRGTIDLDQMNCDRTIKAFSKWTPGFTRHDHPAVIEILLKNNVDKDVMGHYMPNLFYVSREKNSGTPHHFKAGALNTLIRVSGVMTNAPIFLSLDCDMYSNDPKTPLRMLCHFLDPNVDPKLAFVQFPQRFHNINKNDTYGAEHVLETRVCTVGMDGLGGTFFMGTGGFFRRKVLIENPKESQQIWNEPTQSKDVLTLAYHVASCNYEDNTKWGREIGFRYGSLVEDIYTSFRLQCLGWKSVTCNPTRAAFLGNMPIALNDILAQNNRWYMGMLQTGLSKFSPMTYGIKFMNPLQALCYAHYHFRAFWSIPVIIYALVPQFTLVNASSIFPKVSDPWFPLYVFLFIGAYAKDFLDYVMNGSTFKRWWNRQRIWLILGCSSYPFSIVDWLLTSLGMSTFEFNVTSKVSDSEISKRYEEGVFEFGVESPLLLSVNIVAVLNLFAFSIGIKHVLINAGTFEELFVQLFITGFAVLNGWPLYEGMILRSDKGKMPPKTTLKSVCVVLVIYLAFF</sequence>
<feature type="active site" evidence="8">
    <location>
        <position position="428"/>
    </location>
</feature>
<dbReference type="Gene3D" id="3.90.550.10">
    <property type="entry name" value="Spore Coat Polysaccharide Biosynthesis Protein SpsA, Chain A"/>
    <property type="match status" value="1"/>
</dbReference>
<evidence type="ECO:0000256" key="2">
    <source>
        <dbReference type="ARBA" id="ARBA00022676"/>
    </source>
</evidence>
<evidence type="ECO:0000256" key="7">
    <source>
        <dbReference type="ARBA" id="ARBA00023316"/>
    </source>
</evidence>
<evidence type="ECO:0000256" key="1">
    <source>
        <dbReference type="ARBA" id="ARBA00004127"/>
    </source>
</evidence>
<keyword evidence="2" id="KW-0328">Glycosyltransferase</keyword>
<feature type="transmembrane region" description="Helical" evidence="11">
    <location>
        <begin position="539"/>
        <end position="560"/>
    </location>
</feature>
<keyword evidence="13" id="KW-1185">Reference proteome</keyword>
<protein>
    <recommendedName>
        <fullName evidence="14">Cellulose synthase-like protein G3</fullName>
    </recommendedName>
</protein>
<feature type="binding site" evidence="9">
    <location>
        <position position="106"/>
    </location>
    <ligand>
        <name>UDP-alpha-D-glucose</name>
        <dbReference type="ChEBI" id="CHEBI:58885"/>
    </ligand>
</feature>
<evidence type="ECO:0000256" key="4">
    <source>
        <dbReference type="ARBA" id="ARBA00022692"/>
    </source>
</evidence>
<dbReference type="GO" id="GO:0012505">
    <property type="term" value="C:endomembrane system"/>
    <property type="evidence" value="ECO:0007669"/>
    <property type="project" value="UniProtKB-SubCell"/>
</dbReference>
<feature type="transmembrane region" description="Helical" evidence="11">
    <location>
        <begin position="48"/>
        <end position="70"/>
    </location>
</feature>
<dbReference type="GO" id="GO:0016020">
    <property type="term" value="C:membrane"/>
    <property type="evidence" value="ECO:0007669"/>
    <property type="project" value="InterPro"/>
</dbReference>
<feature type="transmembrane region" description="Helical" evidence="11">
    <location>
        <begin position="572"/>
        <end position="591"/>
    </location>
</feature>
<dbReference type="GO" id="GO:0016760">
    <property type="term" value="F:cellulose synthase (UDP-forming) activity"/>
    <property type="evidence" value="ECO:0007669"/>
    <property type="project" value="InterPro"/>
</dbReference>
<name>A0AAU9LPT4_9ASTR</name>
<feature type="binding site" evidence="9">
    <location>
        <position position="105"/>
    </location>
    <ligand>
        <name>UDP-alpha-D-glucose</name>
        <dbReference type="ChEBI" id="CHEBI:58885"/>
    </ligand>
</feature>
<feature type="binding site" evidence="10">
    <location>
        <position position="272"/>
    </location>
    <ligand>
        <name>Mn(2+)</name>
        <dbReference type="ChEBI" id="CHEBI:29035"/>
    </ligand>
</feature>
<comment type="subcellular location">
    <subcellularLocation>
        <location evidence="1">Endomembrane system</location>
        <topology evidence="1">Multi-pass membrane protein</topology>
    </subcellularLocation>
</comment>
<keyword evidence="3" id="KW-0808">Transferase</keyword>
<keyword evidence="4 11" id="KW-0812">Transmembrane</keyword>
<dbReference type="GO" id="GO:0030244">
    <property type="term" value="P:cellulose biosynthetic process"/>
    <property type="evidence" value="ECO:0007669"/>
    <property type="project" value="InterPro"/>
</dbReference>
<dbReference type="Pfam" id="PF03552">
    <property type="entry name" value="Cellulose_synt"/>
    <property type="match status" value="2"/>
</dbReference>
<evidence type="ECO:0000256" key="3">
    <source>
        <dbReference type="ARBA" id="ARBA00022679"/>
    </source>
</evidence>
<accession>A0AAU9LPT4</accession>
<feature type="binding site" evidence="9">
    <location>
        <position position="135"/>
    </location>
    <ligand>
        <name>UDP-alpha-D-glucose</name>
        <dbReference type="ChEBI" id="CHEBI:58885"/>
    </ligand>
</feature>
<evidence type="ECO:0000256" key="8">
    <source>
        <dbReference type="PIRSR" id="PIRSR605150-1"/>
    </source>
</evidence>
<dbReference type="SUPFAM" id="SSF53448">
    <property type="entry name" value="Nucleotide-diphospho-sugar transferases"/>
    <property type="match status" value="1"/>
</dbReference>
<dbReference type="EMBL" id="CAKMRJ010000001">
    <property type="protein sequence ID" value="CAH1415409.1"/>
    <property type="molecule type" value="Genomic_DNA"/>
</dbReference>